<organism evidence="2">
    <name type="scientific">uncultured Friedmanniella sp</name>
    <dbReference type="NCBI Taxonomy" id="335381"/>
    <lineage>
        <taxon>Bacteria</taxon>
        <taxon>Bacillati</taxon>
        <taxon>Actinomycetota</taxon>
        <taxon>Actinomycetes</taxon>
        <taxon>Propionibacteriales</taxon>
        <taxon>Nocardioidaceae</taxon>
        <taxon>Friedmanniella</taxon>
        <taxon>environmental samples</taxon>
    </lineage>
</organism>
<keyword evidence="2" id="KW-0808">Transferase</keyword>
<evidence type="ECO:0000256" key="1">
    <source>
        <dbReference type="SAM" id="MobiDB-lite"/>
    </source>
</evidence>
<protein>
    <submittedName>
        <fullName evidence="2">Methylated-DNA--protein-cysteine methyltransferase</fullName>
        <ecNumber evidence="2">2.1.1.63</ecNumber>
    </submittedName>
</protein>
<dbReference type="AlphaFoldDB" id="A0A6J4LCB7"/>
<reference evidence="2" key="1">
    <citation type="submission" date="2020-02" db="EMBL/GenBank/DDBJ databases">
        <authorList>
            <person name="Meier V. D."/>
        </authorList>
    </citation>
    <scope>NUCLEOTIDE SEQUENCE</scope>
    <source>
        <strain evidence="2">AVDCRST_MAG61</strain>
    </source>
</reference>
<dbReference type="GO" id="GO:0003908">
    <property type="term" value="F:methylated-DNA-[protein]-cysteine S-methyltransferase activity"/>
    <property type="evidence" value="ECO:0007669"/>
    <property type="project" value="UniProtKB-EC"/>
</dbReference>
<feature type="region of interest" description="Disordered" evidence="1">
    <location>
        <begin position="27"/>
        <end position="61"/>
    </location>
</feature>
<sequence>CSSSASAAPRWAPSGCSPDPQACARWAGGWSAGTPPPSWTRPSSGCSTSCGSTSPDIASPSTCHWTCLGCRRRPWPCWRRCRPSRTARRSPTPSWPPAAAPACRPARSAPSWGLT</sequence>
<gene>
    <name evidence="2" type="ORF">AVDCRST_MAG61-2716</name>
</gene>
<feature type="compositionally biased region" description="Low complexity" evidence="1">
    <location>
        <begin position="42"/>
        <end position="55"/>
    </location>
</feature>
<feature type="non-terminal residue" evidence="2">
    <location>
        <position position="1"/>
    </location>
</feature>
<feature type="non-terminal residue" evidence="2">
    <location>
        <position position="115"/>
    </location>
</feature>
<accession>A0A6J4LCB7</accession>
<evidence type="ECO:0000313" key="2">
    <source>
        <dbReference type="EMBL" id="CAA9328637.1"/>
    </source>
</evidence>
<feature type="region of interest" description="Disordered" evidence="1">
    <location>
        <begin position="83"/>
        <end position="115"/>
    </location>
</feature>
<feature type="compositionally biased region" description="Low complexity" evidence="1">
    <location>
        <begin position="100"/>
        <end position="115"/>
    </location>
</feature>
<dbReference type="GO" id="GO:0032259">
    <property type="term" value="P:methylation"/>
    <property type="evidence" value="ECO:0007669"/>
    <property type="project" value="UniProtKB-KW"/>
</dbReference>
<proteinExistence type="predicted"/>
<dbReference type="EMBL" id="CADCTT010000333">
    <property type="protein sequence ID" value="CAA9328637.1"/>
    <property type="molecule type" value="Genomic_DNA"/>
</dbReference>
<dbReference type="EC" id="2.1.1.63" evidence="2"/>
<name>A0A6J4LCB7_9ACTN</name>
<keyword evidence="2" id="KW-0489">Methyltransferase</keyword>